<dbReference type="EMBL" id="CAMGYJ010000004">
    <property type="protein sequence ID" value="CAI0405483.1"/>
    <property type="molecule type" value="Genomic_DNA"/>
</dbReference>
<evidence type="ECO:0000313" key="1">
    <source>
        <dbReference type="EMBL" id="CAI0405483.1"/>
    </source>
</evidence>
<comment type="caution">
    <text evidence="1">The sequence shown here is derived from an EMBL/GenBank/DDBJ whole genome shotgun (WGS) entry which is preliminary data.</text>
</comment>
<evidence type="ECO:0000313" key="2">
    <source>
        <dbReference type="Proteomes" id="UP001154282"/>
    </source>
</evidence>
<sequence>MLAGFGSGLSRTIFIDEGKARDEPAGISDDMKGYCVLGSRNKHISIRRIMLCYGYEALKMRGFSTPRDWLGSSEIKWRF</sequence>
<keyword evidence="2" id="KW-1185">Reference proteome</keyword>
<organism evidence="1 2">
    <name type="scientific">Linum tenue</name>
    <dbReference type="NCBI Taxonomy" id="586396"/>
    <lineage>
        <taxon>Eukaryota</taxon>
        <taxon>Viridiplantae</taxon>
        <taxon>Streptophyta</taxon>
        <taxon>Embryophyta</taxon>
        <taxon>Tracheophyta</taxon>
        <taxon>Spermatophyta</taxon>
        <taxon>Magnoliopsida</taxon>
        <taxon>eudicotyledons</taxon>
        <taxon>Gunneridae</taxon>
        <taxon>Pentapetalae</taxon>
        <taxon>rosids</taxon>
        <taxon>fabids</taxon>
        <taxon>Malpighiales</taxon>
        <taxon>Linaceae</taxon>
        <taxon>Linum</taxon>
    </lineage>
</organism>
<accession>A0AAV0J702</accession>
<name>A0AAV0J702_9ROSI</name>
<dbReference type="Proteomes" id="UP001154282">
    <property type="component" value="Unassembled WGS sequence"/>
</dbReference>
<proteinExistence type="predicted"/>
<gene>
    <name evidence="1" type="ORF">LITE_LOCUS12886</name>
</gene>
<reference evidence="1" key="1">
    <citation type="submission" date="2022-08" db="EMBL/GenBank/DDBJ databases">
        <authorList>
            <person name="Gutierrez-Valencia J."/>
        </authorList>
    </citation>
    <scope>NUCLEOTIDE SEQUENCE</scope>
</reference>
<dbReference type="AlphaFoldDB" id="A0AAV0J702"/>
<protein>
    <submittedName>
        <fullName evidence="1">Uncharacterized protein</fullName>
    </submittedName>
</protein>